<sequence length="683" mass="74459">MKRETLEAIRNFQNERKANAQDPVVYLPDGKYEGGVEGFPGLISREFAAAEEMDFVMPRWEDFSTDPARPDKVWLYIKPDDEIDFGEPFLSFSVSSPPATGILGNIDLARRAPGIHRVKYKVEVTNLGNISESDPQLLIVDLTPPYDGLPGPIPAPVPPADLPPSVDISYFQSQTDQSAWFTIPDYVAHGRAPGNRLQLYYGNSDYPYPPVAGNPETFWLLDADLKFPLPLVVVQALGDGLQSLRYEIYDAAGNPSRRSAKFDLDIGLSPAPTDFQLPIIDHAVPGDKLIDRADVVKEDGMRVRIPEYQNFQRGADGDEIIVTLTTSVGAQTLPAQALGDNAFPVEVHTGYSTLEDLYGATVGLLQLTVSYVIKRRSVTYPSGLTTDTDLDLFVVGPTPTDPTDPVNHDLLPVVVRGTDAGGIEGPDNELNPEHATRPANARITLWSAAPTPDARPFTIYLWYDGKPVSQQLVTNGSAGQVIDMEIPWSLIAEQANGTKLVHYTIGTADSTNRQFSPDTSVDVTANVKSMVAPQVLNLSGSSAKFINCLSFDPVTPPGAIEVHIPTSEYFTLGMIVTLYWQGYSDDAGTIPVIDTGTELDSVPLTQPMIYNGFTMRLGPYEEIYKPIQPTRDDRTSGSARLYYSIVLPGDELVNSAEAVEMVRGQKAGSGSTVFCDNTPVPES</sequence>
<evidence type="ECO:0000313" key="2">
    <source>
        <dbReference type="Proteomes" id="UP000198600"/>
    </source>
</evidence>
<protein>
    <submittedName>
        <fullName evidence="1">Uncharacterized protein</fullName>
    </submittedName>
</protein>
<reference evidence="2" key="1">
    <citation type="submission" date="2016-10" db="EMBL/GenBank/DDBJ databases">
        <authorList>
            <person name="Varghese N."/>
            <person name="Submissions S."/>
        </authorList>
    </citation>
    <scope>NUCLEOTIDE SEQUENCE [LARGE SCALE GENOMIC DNA]</scope>
    <source>
        <strain evidence="2">LMG 2223</strain>
    </source>
</reference>
<gene>
    <name evidence="1" type="ORF">SAMN05216202_1952</name>
</gene>
<dbReference type="AlphaFoldDB" id="A0A1H2MNE8"/>
<dbReference type="EMBL" id="LT629802">
    <property type="protein sequence ID" value="SDU94006.1"/>
    <property type="molecule type" value="Genomic_DNA"/>
</dbReference>
<name>A0A1H2MNE8_9PSED</name>
<organism evidence="1 2">
    <name type="scientific">Pseudomonas mucidolens</name>
    <dbReference type="NCBI Taxonomy" id="46679"/>
    <lineage>
        <taxon>Bacteria</taxon>
        <taxon>Pseudomonadati</taxon>
        <taxon>Pseudomonadota</taxon>
        <taxon>Gammaproteobacteria</taxon>
        <taxon>Pseudomonadales</taxon>
        <taxon>Pseudomonadaceae</taxon>
        <taxon>Pseudomonas</taxon>
    </lineage>
</organism>
<dbReference type="STRING" id="46679.SAMN05216202_1952"/>
<evidence type="ECO:0000313" key="1">
    <source>
        <dbReference type="EMBL" id="SDU94006.1"/>
    </source>
</evidence>
<keyword evidence="2" id="KW-1185">Reference proteome</keyword>
<dbReference type="Proteomes" id="UP000198600">
    <property type="component" value="Chromosome I"/>
</dbReference>
<dbReference type="RefSeq" id="WP_231982634.1">
    <property type="nucleotide sequence ID" value="NZ_LS483433.1"/>
</dbReference>
<accession>A0A1H2MNE8</accession>
<proteinExistence type="predicted"/>